<sequence length="505" mass="57442">MATFSSERRQDELLEFSDHSSGDDNTSVVVKICAQERTYGLWWKLAPSAPKPYKKKFSSFYSEDYIVVSFEERLYPVAVKIYETYNPGAVVKILAADSLSGTSVDTGKTRWLTLWSGKPVETPQRARIFSPPLQKIDSPINMLRLELCHQLMHYYTELDCVVLCGTKQRLFSEGTETQKLPQFKPFMQDHSDAVADDLKALTLNDFKEISHLPGEACSGLFEILPAEVVLLILSYLDILSLCTLAQTCRLLRDQCYDHILYIELDLQPVWHLVCNSTLLGLAKRCQYLQRLNLSWCGKAAAISNTCFGRFLQDSQSQLTSIQLNCCPFVNSETLRLLATYCQDLREIDLSSCEQVDSIAALQLMLFKKLDRLNLYRTNIDLHSITCVIRSCPEIQHINLGSCSRISNYTEVAFELGNHCPKLKTLDFWRARFLTDDGLIHLANKCPLLEELDLGWWTVCDLDILALAKNSHCLQQLDILGTREVTCQAAEKYVSLPYWSYPSVSC</sequence>
<reference evidence="3 4" key="1">
    <citation type="submission" date="2018-04" db="EMBL/GenBank/DDBJ databases">
        <title>The genome of golden apple snail Pomacea canaliculata provides insight into stress tolerance and invasive adaptation.</title>
        <authorList>
            <person name="Liu C."/>
            <person name="Liu B."/>
            <person name="Ren Y."/>
            <person name="Zhang Y."/>
            <person name="Wang H."/>
            <person name="Li S."/>
            <person name="Jiang F."/>
            <person name="Yin L."/>
            <person name="Zhang G."/>
            <person name="Qian W."/>
            <person name="Fan W."/>
        </authorList>
    </citation>
    <scope>NUCLEOTIDE SEQUENCE [LARGE SCALE GENOMIC DNA]</scope>
    <source>
        <strain evidence="3">SZHN2017</strain>
        <tissue evidence="3">Muscle</tissue>
    </source>
</reference>
<accession>A0A2T7PC80</accession>
<dbReference type="PANTHER" id="PTHR13318:SF152">
    <property type="entry name" value="F-BOX_LRR-REPEAT PROTEIN 4"/>
    <property type="match status" value="1"/>
</dbReference>
<dbReference type="InterPro" id="IPR036047">
    <property type="entry name" value="F-box-like_dom_sf"/>
</dbReference>
<dbReference type="InterPro" id="IPR032675">
    <property type="entry name" value="LRR_dom_sf"/>
</dbReference>
<dbReference type="GO" id="GO:0019005">
    <property type="term" value="C:SCF ubiquitin ligase complex"/>
    <property type="evidence" value="ECO:0007669"/>
    <property type="project" value="TreeGrafter"/>
</dbReference>
<evidence type="ECO:0000313" key="4">
    <source>
        <dbReference type="Proteomes" id="UP000245119"/>
    </source>
</evidence>
<dbReference type="SMART" id="SM00367">
    <property type="entry name" value="LRR_CC"/>
    <property type="match status" value="6"/>
</dbReference>
<dbReference type="InterPro" id="IPR006553">
    <property type="entry name" value="Leu-rich_rpt_Cys-con_subtyp"/>
</dbReference>
<protein>
    <recommendedName>
        <fullName evidence="2">F-box domain-containing protein</fullName>
    </recommendedName>
</protein>
<dbReference type="EMBL" id="PZQS01000005">
    <property type="protein sequence ID" value="PVD31024.1"/>
    <property type="molecule type" value="Genomic_DNA"/>
</dbReference>
<dbReference type="OrthoDB" id="2153609at2759"/>
<dbReference type="SMART" id="SM00256">
    <property type="entry name" value="FBOX"/>
    <property type="match status" value="1"/>
</dbReference>
<dbReference type="STRING" id="400727.A0A2T7PC80"/>
<dbReference type="InterPro" id="IPR001810">
    <property type="entry name" value="F-box_dom"/>
</dbReference>
<dbReference type="PANTHER" id="PTHR13318">
    <property type="entry name" value="PARTNER OF PAIRED, ISOFORM B-RELATED"/>
    <property type="match status" value="1"/>
</dbReference>
<keyword evidence="4" id="KW-1185">Reference proteome</keyword>
<dbReference type="Proteomes" id="UP000245119">
    <property type="component" value="Linkage Group LG5"/>
</dbReference>
<dbReference type="CDD" id="cd22117">
    <property type="entry name" value="F-box_FBXL4"/>
    <property type="match status" value="1"/>
</dbReference>
<gene>
    <name evidence="3" type="ORF">C0Q70_10300</name>
</gene>
<dbReference type="AlphaFoldDB" id="A0A2T7PC80"/>
<name>A0A2T7PC80_POMCA</name>
<feature type="domain" description="F-box" evidence="2">
    <location>
        <begin position="218"/>
        <end position="264"/>
    </location>
</feature>
<dbReference type="Gene3D" id="3.80.10.10">
    <property type="entry name" value="Ribonuclease Inhibitor"/>
    <property type="match status" value="2"/>
</dbReference>
<organism evidence="3 4">
    <name type="scientific">Pomacea canaliculata</name>
    <name type="common">Golden apple snail</name>
    <dbReference type="NCBI Taxonomy" id="400727"/>
    <lineage>
        <taxon>Eukaryota</taxon>
        <taxon>Metazoa</taxon>
        <taxon>Spiralia</taxon>
        <taxon>Lophotrochozoa</taxon>
        <taxon>Mollusca</taxon>
        <taxon>Gastropoda</taxon>
        <taxon>Caenogastropoda</taxon>
        <taxon>Architaenioglossa</taxon>
        <taxon>Ampullarioidea</taxon>
        <taxon>Ampullariidae</taxon>
        <taxon>Pomacea</taxon>
    </lineage>
</organism>
<dbReference type="SUPFAM" id="SSF52047">
    <property type="entry name" value="RNI-like"/>
    <property type="match status" value="1"/>
</dbReference>
<dbReference type="GO" id="GO:0031146">
    <property type="term" value="P:SCF-dependent proteasomal ubiquitin-dependent protein catabolic process"/>
    <property type="evidence" value="ECO:0007669"/>
    <property type="project" value="TreeGrafter"/>
</dbReference>
<dbReference type="Pfam" id="PF12937">
    <property type="entry name" value="F-box-like"/>
    <property type="match status" value="1"/>
</dbReference>
<evidence type="ECO:0000256" key="1">
    <source>
        <dbReference type="ARBA" id="ARBA00022786"/>
    </source>
</evidence>
<evidence type="ECO:0000313" key="3">
    <source>
        <dbReference type="EMBL" id="PVD31024.1"/>
    </source>
</evidence>
<evidence type="ECO:0000259" key="2">
    <source>
        <dbReference type="PROSITE" id="PS50181"/>
    </source>
</evidence>
<dbReference type="SUPFAM" id="SSF81383">
    <property type="entry name" value="F-box domain"/>
    <property type="match status" value="1"/>
</dbReference>
<comment type="caution">
    <text evidence="3">The sequence shown here is derived from an EMBL/GenBank/DDBJ whole genome shotgun (WGS) entry which is preliminary data.</text>
</comment>
<dbReference type="PROSITE" id="PS50181">
    <property type="entry name" value="FBOX"/>
    <property type="match status" value="1"/>
</dbReference>
<keyword evidence="1" id="KW-0833">Ubl conjugation pathway</keyword>
<proteinExistence type="predicted"/>